<dbReference type="Pfam" id="PF13665">
    <property type="entry name" value="Tox-PAAR-like"/>
    <property type="match status" value="1"/>
</dbReference>
<feature type="compositionally biased region" description="Low complexity" evidence="1">
    <location>
        <begin position="218"/>
        <end position="254"/>
    </location>
</feature>
<dbReference type="Pfam" id="PF14410">
    <property type="entry name" value="GH-E"/>
    <property type="match status" value="1"/>
</dbReference>
<proteinExistence type="predicted"/>
<dbReference type="KEGG" id="bpt:Bpet0523"/>
<reference evidence="3 4" key="1">
    <citation type="journal article" date="2008" name="BMC Genomics">
        <title>The missing link: Bordetella petrii is endowed with both the metabolic versatility of environmental bacteria and virulence traits of pathogenic Bordetellae.</title>
        <authorList>
            <person name="Gross R."/>
            <person name="Guzman C.A."/>
            <person name="Sebaihia M."/>
            <person name="Martins Dos Santos V.A."/>
            <person name="Pieper D.H."/>
            <person name="Koebnik R."/>
            <person name="Lechner M."/>
            <person name="Bartels D."/>
            <person name="Buhrmester J."/>
            <person name="Choudhuri J.V."/>
            <person name="Ebensen T."/>
            <person name="Gaigalat L."/>
            <person name="Herrmann S."/>
            <person name="Khachane A.N."/>
            <person name="Larisch C."/>
            <person name="Link S."/>
            <person name="Linke B."/>
            <person name="Meyer F."/>
            <person name="Mormann S."/>
            <person name="Nakunst D."/>
            <person name="Rueckert C."/>
            <person name="Schneiker-Bekel S."/>
            <person name="Schulze K."/>
            <person name="Vorhoelter F.J."/>
            <person name="Yevsa T."/>
            <person name="Engle J.T."/>
            <person name="Goldman W.E."/>
            <person name="Puehler A."/>
            <person name="Goebel U.B."/>
            <person name="Goesmann A."/>
            <person name="Bloecker H."/>
            <person name="Kaiser O."/>
            <person name="Martinez-Arias R."/>
        </authorList>
    </citation>
    <scope>NUCLEOTIDE SEQUENCE [LARGE SCALE GENOMIC DNA]</scope>
    <source>
        <strain evidence="4">ATCC BAA-461 / DSM 12804 / CCUG 43448 / CIP 107267 / Se-1111R</strain>
    </source>
</reference>
<name>A9I1F1_BORPD</name>
<dbReference type="CDD" id="cd14740">
    <property type="entry name" value="PAAR_4"/>
    <property type="match status" value="1"/>
</dbReference>
<dbReference type="AlphaFoldDB" id="A9I1F1"/>
<feature type="region of interest" description="Disordered" evidence="1">
    <location>
        <begin position="47"/>
        <end position="67"/>
    </location>
</feature>
<dbReference type="Proteomes" id="UP000001225">
    <property type="component" value="Chromosome"/>
</dbReference>
<dbReference type="InterPro" id="IPR026835">
    <property type="entry name" value="YqcG_C"/>
</dbReference>
<accession>A9I1F1</accession>
<feature type="compositionally biased region" description="Basic and acidic residues" evidence="1">
    <location>
        <begin position="279"/>
        <end position="319"/>
    </location>
</feature>
<evidence type="ECO:0000259" key="2">
    <source>
        <dbReference type="Pfam" id="PF14410"/>
    </source>
</evidence>
<feature type="compositionally biased region" description="Basic and acidic residues" evidence="1">
    <location>
        <begin position="326"/>
        <end position="370"/>
    </location>
</feature>
<gene>
    <name evidence="3" type="ordered locus">Bpet0523</name>
</gene>
<keyword evidence="4" id="KW-1185">Reference proteome</keyword>
<protein>
    <recommendedName>
        <fullName evidence="2">Toxin YqcG C-terminal domain-containing protein</fullName>
    </recommendedName>
</protein>
<evidence type="ECO:0000313" key="3">
    <source>
        <dbReference type="EMBL" id="CAP40855.1"/>
    </source>
</evidence>
<evidence type="ECO:0000313" key="4">
    <source>
        <dbReference type="Proteomes" id="UP000001225"/>
    </source>
</evidence>
<organism evidence="3 4">
    <name type="scientific">Bordetella petrii (strain ATCC BAA-461 / DSM 12804 / CCUG 43448 / CIP 107267 / Se-1111R)</name>
    <dbReference type="NCBI Taxonomy" id="340100"/>
    <lineage>
        <taxon>Bacteria</taxon>
        <taxon>Pseudomonadati</taxon>
        <taxon>Pseudomonadota</taxon>
        <taxon>Betaproteobacteria</taxon>
        <taxon>Burkholderiales</taxon>
        <taxon>Alcaligenaceae</taxon>
        <taxon>Bordetella</taxon>
    </lineage>
</organism>
<evidence type="ECO:0000256" key="1">
    <source>
        <dbReference type="SAM" id="MobiDB-lite"/>
    </source>
</evidence>
<dbReference type="eggNOG" id="COG5444">
    <property type="taxonomic scope" value="Bacteria"/>
</dbReference>
<dbReference type="EMBL" id="AM902716">
    <property type="protein sequence ID" value="CAP40855.1"/>
    <property type="molecule type" value="Genomic_DNA"/>
</dbReference>
<dbReference type="STRING" id="94624.Bpet0523"/>
<sequence>MPICATPTCGMRNCCAPSCIAPWPMARAGARATASWTTIPRCTKPSCGRRGAAPMLPRARADRPRRDKGDRVFADCQLMGMDLAFPDICKTPPALLPIPYPNFAIGPMAIPNVWNTLLMMMPAHNLLTTIPMTNGDNAGVALGLISQTVMSQARRVTCVPNVLFGCIPATRLTCLTVQNTINTMGMRALPSQLKVVLLGGGGGAGRGAKAAGGGAPGRGLRTGRLATRSAKSGKPGKAGPASGSGTPGSPRPAAQAGKPAKTGAQKGDPRYKRGKFRKGVRDKAWDTAKGKDGQVRDPVTKKTMRKDEPWDMGHKPGYEHHKHVKSAAERDIDRKQFLDEYNDPSHYRPELPRSNRSHQGELKTDDYFGF</sequence>
<feature type="compositionally biased region" description="Gly residues" evidence="1">
    <location>
        <begin position="205"/>
        <end position="217"/>
    </location>
</feature>
<dbReference type="eggNOG" id="COG0793">
    <property type="taxonomic scope" value="Bacteria"/>
</dbReference>
<feature type="domain" description="Toxin YqcG C-terminal" evidence="2">
    <location>
        <begin position="292"/>
        <end position="361"/>
    </location>
</feature>
<feature type="region of interest" description="Disordered" evidence="1">
    <location>
        <begin position="205"/>
        <end position="370"/>
    </location>
</feature>